<dbReference type="GO" id="GO:0017083">
    <property type="term" value="F:4-galactosyl-N-acetylglucosaminide 3-alpha-L-fucosyltransferase activity"/>
    <property type="evidence" value="ECO:0007669"/>
    <property type="project" value="UniProtKB-EC"/>
</dbReference>
<comment type="caution">
    <text evidence="27">The sequence shown here is derived from an EMBL/GenBank/DDBJ whole genome shotgun (WGS) entry which is preliminary data.</text>
</comment>
<evidence type="ECO:0000256" key="22">
    <source>
        <dbReference type="ARBA" id="ARBA00043828"/>
    </source>
</evidence>
<dbReference type="PANTHER" id="PTHR11929">
    <property type="entry name" value="ALPHA- 1,3 -FUCOSYLTRANSFERASE"/>
    <property type="match status" value="1"/>
</dbReference>
<comment type="catalytic activity">
    <reaction evidence="16">
        <text>alpha-D-galactosyl-(1-&gt;3)-beta-D-galactosyl-(1-&gt;4)-N-acetyl-beta-D-glucosaminyl-(1-&gt;3)-beta-D-galactosyl-(1-&gt;4)-beta-D-glucosyl-(1&lt;-&gt;1')-ceramide + GDP-beta-L-fucose = a neolactoside IV(3)-alpha-Gal,III(3)-alpha-Fuc-nLc4Cer + GDP + H(+)</text>
        <dbReference type="Rhea" id="RHEA:48380"/>
        <dbReference type="ChEBI" id="CHEBI:15378"/>
        <dbReference type="ChEBI" id="CHEBI:57273"/>
        <dbReference type="ChEBI" id="CHEBI:58189"/>
        <dbReference type="ChEBI" id="CHEBI:90380"/>
        <dbReference type="ChEBI" id="CHEBI:90381"/>
    </reaction>
    <physiologicalReaction direction="left-to-right" evidence="16">
        <dbReference type="Rhea" id="RHEA:48381"/>
    </physiologicalReaction>
</comment>
<evidence type="ECO:0000256" key="12">
    <source>
        <dbReference type="ARBA" id="ARBA00023136"/>
    </source>
</evidence>
<evidence type="ECO:0000256" key="2">
    <source>
        <dbReference type="ARBA" id="ARBA00004934"/>
    </source>
</evidence>
<evidence type="ECO:0000256" key="24">
    <source>
        <dbReference type="RuleBase" id="RU003832"/>
    </source>
</evidence>
<comment type="catalytic activity">
    <reaction evidence="17">
        <text>an alpha-Neu5Ac-(2-&gt;3)-beta-D-Gal-(1-&gt;4)-beta-D-GlcNAc-(1-&gt;3)-beta-D-Gal-(1-&gt;4)-beta-D-GlcNAc derivative + GDP-beta-L-fucose = an alpha-Neu5Ac-(2-&gt;3)-beta-D-Gal-(1-&gt;4)-beta-D-GlcNAc-(1-&gt;3)-beta-D-Gal-(1-&gt;4)-[alpha-L-Fuc-(1-&gt;3)]-beta-D-GlcNAc derivative + GDP + H(+)</text>
        <dbReference type="Rhea" id="RHEA:68044"/>
        <dbReference type="ChEBI" id="CHEBI:15378"/>
        <dbReference type="ChEBI" id="CHEBI:57273"/>
        <dbReference type="ChEBI" id="CHEBI:58189"/>
        <dbReference type="ChEBI" id="CHEBI:145343"/>
        <dbReference type="ChEBI" id="CHEBI:176900"/>
    </reaction>
    <physiologicalReaction direction="left-to-right" evidence="17">
        <dbReference type="Rhea" id="RHEA:68045"/>
    </physiologicalReaction>
</comment>
<dbReference type="InterPro" id="IPR001503">
    <property type="entry name" value="Glyco_trans_10"/>
</dbReference>
<comment type="similarity">
    <text evidence="3 24">Belongs to the glycosyltransferase 10 family.</text>
</comment>
<comment type="catalytic activity">
    <reaction evidence="20">
        <text>a neolactoside nLc4Cer + GDP-beta-L-fucose = a neolactoside III(3)-alpha-Fuc-nLc4Cer + GDP + H(+)</text>
        <dbReference type="Rhea" id="RHEA:48376"/>
        <dbReference type="ChEBI" id="CHEBI:15378"/>
        <dbReference type="ChEBI" id="CHEBI:57273"/>
        <dbReference type="ChEBI" id="CHEBI:58189"/>
        <dbReference type="ChEBI" id="CHEBI:90376"/>
        <dbReference type="ChEBI" id="CHEBI:90379"/>
    </reaction>
    <physiologicalReaction direction="left-to-right" evidence="20">
        <dbReference type="Rhea" id="RHEA:48377"/>
    </physiologicalReaction>
</comment>
<dbReference type="GO" id="GO:0032580">
    <property type="term" value="C:Golgi cisterna membrane"/>
    <property type="evidence" value="ECO:0007669"/>
    <property type="project" value="UniProtKB-SubCell"/>
</dbReference>
<dbReference type="AlphaFoldDB" id="A0A4Z2GRP7"/>
<dbReference type="PANTHER" id="PTHR11929:SF10">
    <property type="entry name" value="4-GALACTOSYL-N-ACETYLGLUCOSAMINIDE 3-ALPHA-L-FUCOSYLTRANSFERASE 9"/>
    <property type="match status" value="1"/>
</dbReference>
<evidence type="ECO:0000256" key="3">
    <source>
        <dbReference type="ARBA" id="ARBA00008919"/>
    </source>
</evidence>
<evidence type="ECO:0000256" key="10">
    <source>
        <dbReference type="ARBA" id="ARBA00023034"/>
    </source>
</evidence>
<evidence type="ECO:0000256" key="20">
    <source>
        <dbReference type="ARBA" id="ARBA00036757"/>
    </source>
</evidence>
<evidence type="ECO:0000256" key="6">
    <source>
        <dbReference type="ARBA" id="ARBA00022679"/>
    </source>
</evidence>
<evidence type="ECO:0000256" key="4">
    <source>
        <dbReference type="ARBA" id="ARBA00011738"/>
    </source>
</evidence>
<comment type="pathway">
    <text evidence="2">Glycolipid biosynthesis.</text>
</comment>
<evidence type="ECO:0000256" key="9">
    <source>
        <dbReference type="ARBA" id="ARBA00022989"/>
    </source>
</evidence>
<dbReference type="FunFam" id="3.40.50.11660:FF:000001">
    <property type="entry name" value="alpha-(1,3)-fucosyltransferase 9"/>
    <property type="match status" value="1"/>
</dbReference>
<comment type="pathway">
    <text evidence="1">Protein modification; protein glycosylation.</text>
</comment>
<evidence type="ECO:0000256" key="16">
    <source>
        <dbReference type="ARBA" id="ARBA00036053"/>
    </source>
</evidence>
<evidence type="ECO:0000256" key="11">
    <source>
        <dbReference type="ARBA" id="ARBA00023098"/>
    </source>
</evidence>
<protein>
    <recommendedName>
        <fullName evidence="24">Fucosyltransferase</fullName>
        <ecNumber evidence="24">2.4.1.-</ecNumber>
    </recommendedName>
</protein>
<keyword evidence="6 24" id="KW-0808">Transferase</keyword>
<evidence type="ECO:0000259" key="25">
    <source>
        <dbReference type="Pfam" id="PF00852"/>
    </source>
</evidence>
<dbReference type="UniPathway" id="UPA00378"/>
<keyword evidence="13" id="KW-1015">Disulfide bond</keyword>
<keyword evidence="10 24" id="KW-0333">Golgi apparatus</keyword>
<feature type="domain" description="Fucosyltransferase C-terminal" evidence="25">
    <location>
        <begin position="195"/>
        <end position="368"/>
    </location>
</feature>
<dbReference type="SUPFAM" id="SSF53756">
    <property type="entry name" value="UDP-Glycosyltransferase/glycogen phosphorylase"/>
    <property type="match status" value="1"/>
</dbReference>
<dbReference type="OrthoDB" id="427096at2759"/>
<evidence type="ECO:0000256" key="23">
    <source>
        <dbReference type="ARBA" id="ARBA00043838"/>
    </source>
</evidence>
<name>A0A4Z2GRP7_9TELE</name>
<comment type="catalytic activity">
    <reaction evidence="19">
        <text>an N-acetyl-alpha-neuraminyl-(2-&gt;3)-beta-D-galactosyl-(1-&gt;4)-N-acetyl-beta-D-glucosaminyl derivative + GDP-beta-L-fucose = an alpha-Neu5Ac-(2-&gt;3)-beta-D-Gal-(1-&gt;4)-[alpha-L-Fuc-(1-&gt;3)]-beta-D-GlcNAc derivative + GDP + H(+)</text>
        <dbReference type="Rhea" id="RHEA:56076"/>
        <dbReference type="ChEBI" id="CHEBI:15378"/>
        <dbReference type="ChEBI" id="CHEBI:57273"/>
        <dbReference type="ChEBI" id="CHEBI:58189"/>
        <dbReference type="ChEBI" id="CHEBI:136545"/>
        <dbReference type="ChEBI" id="CHEBI:139509"/>
    </reaction>
    <physiologicalReaction direction="left-to-right" evidence="19">
        <dbReference type="Rhea" id="RHEA:56077"/>
    </physiologicalReaction>
</comment>
<keyword evidence="8" id="KW-0735">Signal-anchor</keyword>
<evidence type="ECO:0000256" key="18">
    <source>
        <dbReference type="ARBA" id="ARBA00036295"/>
    </source>
</evidence>
<comment type="catalytic activity">
    <reaction evidence="15">
        <text>a beta-D-galactosyl-(1-&gt;4)-N-acetyl-beta-D-glucosaminyl derivative + GDP-beta-L-fucose = a beta-D-galactosyl-(1-&gt;4)-[alpha-L-fucosyl-(1-&gt;3)]-N-acetyl-beta-D-glucosaminyl derivative + GDP + H(+)</text>
        <dbReference type="Rhea" id="RHEA:14257"/>
        <dbReference type="ChEBI" id="CHEBI:15378"/>
        <dbReference type="ChEBI" id="CHEBI:57273"/>
        <dbReference type="ChEBI" id="CHEBI:58189"/>
        <dbReference type="ChEBI" id="CHEBI:133507"/>
        <dbReference type="ChEBI" id="CHEBI:137941"/>
        <dbReference type="EC" id="2.4.1.152"/>
    </reaction>
    <physiologicalReaction direction="left-to-right" evidence="15">
        <dbReference type="Rhea" id="RHEA:14258"/>
    </physiologicalReaction>
</comment>
<dbReference type="Gene3D" id="3.40.50.11660">
    <property type="entry name" value="Glycosyl transferase family 10, C-terminal domain"/>
    <property type="match status" value="1"/>
</dbReference>
<proteinExistence type="inferred from homology"/>
<keyword evidence="9" id="KW-1133">Transmembrane helix</keyword>
<keyword evidence="28" id="KW-1185">Reference proteome</keyword>
<comment type="subunit">
    <text evidence="4">Homodimer.</text>
</comment>
<dbReference type="EMBL" id="SRLO01000433">
    <property type="protein sequence ID" value="TNN56247.1"/>
    <property type="molecule type" value="Genomic_DNA"/>
</dbReference>
<evidence type="ECO:0000256" key="14">
    <source>
        <dbReference type="ARBA" id="ARBA00023180"/>
    </source>
</evidence>
<dbReference type="Proteomes" id="UP000314294">
    <property type="component" value="Unassembled WGS sequence"/>
</dbReference>
<sequence>MACWAYLRPTLFSIVAVLCFLHLFLSYRSDIQYPNFGIYAGSFCPAFLCAEKAQTNESNPDNSTEIQAASMDAESDTLLLIWMWPFGFKFDLNCNSFNMSRCRMTDDKSLYHKAHGLLFHHRDINGQLSNMPKLPRLTFQKWVWFNMESPANSFPIPGLNRVFNLTCNYRLDSDIPVPYGYLEPVTSEDESFKLPAKDKLVCWIVSNWNPNHRRVQFYNELRKHVEVHTYGRAFGKPLSDQEYQNTVLSCKFYLSFENSNSRDYITEKLYSPMKIGSVPIALGPSRQMYEGHIPADSFIHVDDFSTAKKLAQRLLYLDQNPAEYMQFFNWKSLFKVKHTYFGRDHACKTCKYLQNHRGYHAVNDLNGWYWG</sequence>
<evidence type="ECO:0000256" key="5">
    <source>
        <dbReference type="ARBA" id="ARBA00022676"/>
    </source>
</evidence>
<dbReference type="InterPro" id="IPR031481">
    <property type="entry name" value="Glyco_tran_10_N"/>
</dbReference>
<evidence type="ECO:0000313" key="28">
    <source>
        <dbReference type="Proteomes" id="UP000314294"/>
    </source>
</evidence>
<evidence type="ECO:0000256" key="1">
    <source>
        <dbReference type="ARBA" id="ARBA00004922"/>
    </source>
</evidence>
<dbReference type="Pfam" id="PF00852">
    <property type="entry name" value="Glyco_transf_10"/>
    <property type="match status" value="1"/>
</dbReference>
<dbReference type="InterPro" id="IPR055270">
    <property type="entry name" value="Glyco_tran_10_C"/>
</dbReference>
<comment type="catalytic activity">
    <reaction evidence="23">
        <text>an alpha-L-Fuc-(1-&gt;2)-beta-D-Gal-(1-&gt;4)-beta-D-GlcNAc derivative + GDP-beta-L-fucose = an alpha-L-Fuc-(1-&gt;2)-beta-D-Gal-(1-&gt;4)-[alpha-L-Fuc-(1-&gt;3)]-beta-D-GlcNAc derivative + GDP + H(+)</text>
        <dbReference type="Rhea" id="RHEA:77191"/>
        <dbReference type="ChEBI" id="CHEBI:15378"/>
        <dbReference type="ChEBI" id="CHEBI:57273"/>
        <dbReference type="ChEBI" id="CHEBI:58189"/>
        <dbReference type="ChEBI" id="CHEBI:133510"/>
        <dbReference type="ChEBI" id="CHEBI:195560"/>
    </reaction>
    <physiologicalReaction direction="left-to-right" evidence="23">
        <dbReference type="Rhea" id="RHEA:77192"/>
    </physiologicalReaction>
</comment>
<organism evidence="27 28">
    <name type="scientific">Liparis tanakae</name>
    <name type="common">Tanaka's snailfish</name>
    <dbReference type="NCBI Taxonomy" id="230148"/>
    <lineage>
        <taxon>Eukaryota</taxon>
        <taxon>Metazoa</taxon>
        <taxon>Chordata</taxon>
        <taxon>Craniata</taxon>
        <taxon>Vertebrata</taxon>
        <taxon>Euteleostomi</taxon>
        <taxon>Actinopterygii</taxon>
        <taxon>Neopterygii</taxon>
        <taxon>Teleostei</taxon>
        <taxon>Neoteleostei</taxon>
        <taxon>Acanthomorphata</taxon>
        <taxon>Eupercaria</taxon>
        <taxon>Perciformes</taxon>
        <taxon>Cottioidei</taxon>
        <taxon>Cottales</taxon>
        <taxon>Liparidae</taxon>
        <taxon>Liparis</taxon>
    </lineage>
</organism>
<evidence type="ECO:0000256" key="19">
    <source>
        <dbReference type="ARBA" id="ARBA00036481"/>
    </source>
</evidence>
<dbReference type="EC" id="2.4.1.-" evidence="24"/>
<evidence type="ECO:0000256" key="17">
    <source>
        <dbReference type="ARBA" id="ARBA00036234"/>
    </source>
</evidence>
<keyword evidence="7 24" id="KW-0812">Transmembrane</keyword>
<evidence type="ECO:0000256" key="7">
    <source>
        <dbReference type="ARBA" id="ARBA00022692"/>
    </source>
</evidence>
<comment type="catalytic activity">
    <reaction evidence="18">
        <text>alpha-N-glycoloylneuraminosyl-(2-&gt;3)-beta-D-galactosyl-(1-&gt;4)-N-acetyl-beta-D-glucosaminyl-(1-&gt;3)-beta-D-galactosyl-(1-&gt;4)-N-acetyl-beta-D-glucosaminyl-(1-&gt;3)-beta-D-galactosyl-(1-&gt;4)-beta-D-glucosyl-(1&lt;-&gt;1')-ceramide + GDP-beta-L-fucose = alpha-N-glycoloylneuraminosyl-(2-&gt;3)-beta-D-galactosyl-(1-&gt;4)-N-acetyl-beta-D-glucosaminyl-(1-&gt;3)-beta-D-galactosyl-(1-&gt;4)-[alpha-L-fucosyl-(1-&gt;3)]-N-acetyl-beta-D-glucosaminyl-(1-&gt;3)-beta-D-galactosyl-(1-&gt;4)-beta-D-glucosyl-(1&lt;-&gt;1')-ceramide + GDP + H(+)</text>
        <dbReference type="Rhea" id="RHEA:48388"/>
        <dbReference type="ChEBI" id="CHEBI:15378"/>
        <dbReference type="ChEBI" id="CHEBI:57273"/>
        <dbReference type="ChEBI" id="CHEBI:58189"/>
        <dbReference type="ChEBI" id="CHEBI:90383"/>
        <dbReference type="ChEBI" id="CHEBI:90384"/>
    </reaction>
    <physiologicalReaction direction="left-to-right" evidence="18">
        <dbReference type="Rhea" id="RHEA:48389"/>
    </physiologicalReaction>
</comment>
<dbReference type="Pfam" id="PF17039">
    <property type="entry name" value="Glyco_tran_10_N"/>
    <property type="match status" value="1"/>
</dbReference>
<comment type="subcellular location">
    <subcellularLocation>
        <location evidence="24">Golgi apparatus</location>
        <location evidence="24">Golgi stack membrane</location>
        <topology evidence="24">Single-pass type II membrane protein</topology>
    </subcellularLocation>
    <subcellularLocation>
        <location evidence="21">Golgi apparatus</location>
        <location evidence="21">trans-Golgi network membrane</location>
        <topology evidence="21">Single-pass type II membrane protein</topology>
    </subcellularLocation>
</comment>
<keyword evidence="12" id="KW-0472">Membrane</keyword>
<feature type="domain" description="Fucosyltransferase N-terminal" evidence="26">
    <location>
        <begin position="76"/>
        <end position="180"/>
    </location>
</feature>
<evidence type="ECO:0000256" key="13">
    <source>
        <dbReference type="ARBA" id="ARBA00023157"/>
    </source>
</evidence>
<dbReference type="GO" id="GO:0006629">
    <property type="term" value="P:lipid metabolic process"/>
    <property type="evidence" value="ECO:0007669"/>
    <property type="project" value="UniProtKB-KW"/>
</dbReference>
<evidence type="ECO:0000256" key="15">
    <source>
        <dbReference type="ARBA" id="ARBA00029329"/>
    </source>
</evidence>
<keyword evidence="14" id="KW-0325">Glycoprotein</keyword>
<keyword evidence="5 24" id="KW-0328">Glycosyltransferase</keyword>
<reference evidence="27 28" key="1">
    <citation type="submission" date="2019-03" db="EMBL/GenBank/DDBJ databases">
        <title>First draft genome of Liparis tanakae, snailfish: a comprehensive survey of snailfish specific genes.</title>
        <authorList>
            <person name="Kim W."/>
            <person name="Song I."/>
            <person name="Jeong J.-H."/>
            <person name="Kim D."/>
            <person name="Kim S."/>
            <person name="Ryu S."/>
            <person name="Song J.Y."/>
            <person name="Lee S.K."/>
        </authorList>
    </citation>
    <scope>NUCLEOTIDE SEQUENCE [LARGE SCALE GENOMIC DNA]</scope>
    <source>
        <tissue evidence="27">Muscle</tissue>
    </source>
</reference>
<evidence type="ECO:0000256" key="21">
    <source>
        <dbReference type="ARBA" id="ARBA00037848"/>
    </source>
</evidence>
<evidence type="ECO:0000259" key="26">
    <source>
        <dbReference type="Pfam" id="PF17039"/>
    </source>
</evidence>
<comment type="catalytic activity">
    <reaction evidence="22">
        <text>beta-D-Gal-(1-&gt;4)-beta-D-GlcNAc-(1-&gt;3)-beta-D-Gal-(1-&gt;4)-D-Glc + GDP-beta-L-fucose = beta-D-Gal-(1-&gt;4)-[alpha-L-Fuc-(1-&gt;3)]-beta-D-GlcNAc-(1-&gt;3)-beta-D-Gal-(1-&gt;4)-D-Glc + GDP + H(+)</text>
        <dbReference type="Rhea" id="RHEA:77187"/>
        <dbReference type="ChEBI" id="CHEBI:15378"/>
        <dbReference type="ChEBI" id="CHEBI:57273"/>
        <dbReference type="ChEBI" id="CHEBI:58189"/>
        <dbReference type="ChEBI" id="CHEBI:60239"/>
        <dbReference type="ChEBI" id="CHEBI:61352"/>
    </reaction>
    <physiologicalReaction direction="left-to-right" evidence="22">
        <dbReference type="Rhea" id="RHEA:77188"/>
    </physiologicalReaction>
</comment>
<gene>
    <name evidence="27" type="primary">Fut9_0</name>
    <name evidence="27" type="ORF">EYF80_033540</name>
</gene>
<keyword evidence="11" id="KW-0443">Lipid metabolism</keyword>
<evidence type="ECO:0000256" key="8">
    <source>
        <dbReference type="ARBA" id="ARBA00022968"/>
    </source>
</evidence>
<evidence type="ECO:0000313" key="27">
    <source>
        <dbReference type="EMBL" id="TNN56247.1"/>
    </source>
</evidence>
<accession>A0A4Z2GRP7</accession>
<dbReference type="InterPro" id="IPR038577">
    <property type="entry name" value="GT10-like_C_sf"/>
</dbReference>